<gene>
    <name evidence="1" type="ORF">AWRI3579_g3432</name>
</gene>
<proteinExistence type="predicted"/>
<keyword evidence="2" id="KW-1185">Reference proteome</keyword>
<dbReference type="FunCoup" id="A0A1E5R7J3">
    <property type="interactions" value="65"/>
</dbReference>
<dbReference type="InterPro" id="IPR016024">
    <property type="entry name" value="ARM-type_fold"/>
</dbReference>
<evidence type="ECO:0000313" key="2">
    <source>
        <dbReference type="Proteomes" id="UP000095728"/>
    </source>
</evidence>
<dbReference type="EMBL" id="LPNM01000009">
    <property type="protein sequence ID" value="OEJ82879.1"/>
    <property type="molecule type" value="Genomic_DNA"/>
</dbReference>
<dbReference type="STRING" id="56408.A0A1E5R7J3"/>
<reference evidence="2" key="1">
    <citation type="journal article" date="2016" name="Genome Announc.">
        <title>Genome sequences of three species of Hanseniaspora isolated from spontaneous wine fermentations.</title>
        <authorList>
            <person name="Sternes P.R."/>
            <person name="Lee D."/>
            <person name="Kutyna D.R."/>
            <person name="Borneman A.R."/>
        </authorList>
    </citation>
    <scope>NUCLEOTIDE SEQUENCE [LARGE SCALE GENOMIC DNA]</scope>
    <source>
        <strain evidence="2">AWRI3579</strain>
    </source>
</reference>
<dbReference type="SUPFAM" id="SSF48371">
    <property type="entry name" value="ARM repeat"/>
    <property type="match status" value="2"/>
</dbReference>
<evidence type="ECO:0000313" key="1">
    <source>
        <dbReference type="EMBL" id="OEJ82879.1"/>
    </source>
</evidence>
<dbReference type="OrthoDB" id="4059796at2759"/>
<comment type="caution">
    <text evidence="1">The sequence shown here is derived from an EMBL/GenBank/DDBJ whole genome shotgun (WGS) entry which is preliminary data.</text>
</comment>
<dbReference type="AlphaFoldDB" id="A0A1E5R7J3"/>
<name>A0A1E5R7J3_9ASCO</name>
<dbReference type="InParanoid" id="A0A1E5R7J3"/>
<accession>A0A1E5R7J3</accession>
<organism evidence="1 2">
    <name type="scientific">Hanseniaspora osmophila</name>
    <dbReference type="NCBI Taxonomy" id="56408"/>
    <lineage>
        <taxon>Eukaryota</taxon>
        <taxon>Fungi</taxon>
        <taxon>Dikarya</taxon>
        <taxon>Ascomycota</taxon>
        <taxon>Saccharomycotina</taxon>
        <taxon>Saccharomycetes</taxon>
        <taxon>Saccharomycodales</taxon>
        <taxon>Saccharomycodaceae</taxon>
        <taxon>Hanseniaspora</taxon>
    </lineage>
</organism>
<dbReference type="Proteomes" id="UP000095728">
    <property type="component" value="Unassembled WGS sequence"/>
</dbReference>
<protein>
    <submittedName>
        <fullName evidence="1">Bud emergence protein 4</fullName>
    </submittedName>
</protein>
<sequence length="629" mass="71124">MDYEKLLFDLGPILECGKSQNDCLDYSNTELQNSLKSHLDDLAVALRAPNNRVILKDSGVLAHLISSCCVVTSTELQSDIIRCLANCVIDNDANRNFYIDCEQSTKLNEKLCVNIENIVSNNEDPFEIGKRSVIFIRNLCLEEIPIALCQLFISSFGKLFFHIVASVSELMSGDTGLYLLIFEFYSDMVKMCVEKDSLRSCIFNDVSSLPTGIEEIANVVEHFATLVLKMSNQFEQSFAEEDREDQDIEEPEELTFLVLSSQLLESFICNFEQSCVKRTPSHAYNSIFSTLFSTLSTLECIPQFPSKLITLRRISYCINTLSTACQSSFADTDFFVQLFSEPQDAGKKFNYTYSSLFFCLSNCVLSSKDATGLLKKIAATSEKSFHNLISCFRGNILNTDPWTYQSFLDLMRKLVTVVHYPENSDDLSTLWKMLQAVQASLQVVSGLDLYLFKLLEKLVAVLPGKLLNESGFPVKDLILQTPTGSSNTSMHILGCLTLAKMYNYLQPELLFSLVQFSLMPCLSNGTLHNYDEQYLFQLFKCFGLLLQNYSFSSEQLESLEFQQLLEKLYEVIVHVNEKSNTKTAADQAVRNNCVFLCGVLINKFPSFFETSEDPSRLSYLKHIIVEATT</sequence>